<sequence length="178" mass="19239">MTNEPVAELHPDYSSAGATATPWAEVVAVLERAEVFWLSTVRPDGRPHVTPLPAVWLDGALHFSTGLEEQKGRNLTRNPNCALTTGNNAYGHGLDVVVEGPAVRVAEHPTLERLAELWMAKIGWPYDAVEGGFRHRPEGPAPETSGVPGAVVPVFAVRPTKVLAFGRGEGFSQTRFRP</sequence>
<organism evidence="3 4">
    <name type="scientific">Streptomyces drozdowiczii</name>
    <dbReference type="NCBI Taxonomy" id="202862"/>
    <lineage>
        <taxon>Bacteria</taxon>
        <taxon>Bacillati</taxon>
        <taxon>Actinomycetota</taxon>
        <taxon>Actinomycetes</taxon>
        <taxon>Kitasatosporales</taxon>
        <taxon>Streptomycetaceae</taxon>
        <taxon>Streptomyces</taxon>
    </lineage>
</organism>
<reference evidence="3" key="1">
    <citation type="journal article" date="2022" name="Front. Microbiol.">
        <title>Mirubactin C rescues the lethal effect of cell wall biosynthesis mutations in Bacillus subtilis.</title>
        <authorList>
            <person name="Kepplinger B."/>
            <person name="Wen X."/>
            <person name="Tyler A.R."/>
            <person name="Kim B.Y."/>
            <person name="Brown J."/>
            <person name="Banks P."/>
            <person name="Dashti Y."/>
            <person name="Mackenzie E.S."/>
            <person name="Wills C."/>
            <person name="Kawai Y."/>
            <person name="Waldron K.J."/>
            <person name="Allenby N.E.E."/>
            <person name="Wu L.J."/>
            <person name="Hall M.J."/>
            <person name="Errington J."/>
        </authorList>
    </citation>
    <scope>NUCLEOTIDE SEQUENCE</scope>
    <source>
        <strain evidence="3">MDA8-470</strain>
    </source>
</reference>
<dbReference type="InterPro" id="IPR011576">
    <property type="entry name" value="Pyridox_Oxase_N"/>
</dbReference>
<evidence type="ECO:0000256" key="1">
    <source>
        <dbReference type="ARBA" id="ARBA00023002"/>
    </source>
</evidence>
<feature type="domain" description="Pyridoxamine 5'-phosphate oxidase N-terminal" evidence="2">
    <location>
        <begin position="24"/>
        <end position="123"/>
    </location>
</feature>
<protein>
    <submittedName>
        <fullName evidence="3">Pyridoxamine 5'-phosphate oxidase family protein</fullName>
    </submittedName>
</protein>
<gene>
    <name evidence="3" type="ORF">NEH16_32260</name>
</gene>
<keyword evidence="4" id="KW-1185">Reference proteome</keyword>
<dbReference type="InterPro" id="IPR052019">
    <property type="entry name" value="F420H2_bilvrd_red/Heme_oxyg"/>
</dbReference>
<accession>A0ABY6Q1T1</accession>
<dbReference type="Pfam" id="PF01243">
    <property type="entry name" value="PNPOx_N"/>
    <property type="match status" value="1"/>
</dbReference>
<dbReference type="RefSeq" id="WP_265546683.1">
    <property type="nucleotide sequence ID" value="NZ_CP098740.1"/>
</dbReference>
<dbReference type="PANTHER" id="PTHR35176:SF4">
    <property type="entry name" value="PYRIDOXAMINE 5'-PHOSPHATE OXIDASE-RELATED FMN-BINDING"/>
    <property type="match status" value="1"/>
</dbReference>
<dbReference type="Gene3D" id="2.30.110.10">
    <property type="entry name" value="Electron Transport, Fmn-binding Protein, Chain A"/>
    <property type="match status" value="1"/>
</dbReference>
<proteinExistence type="predicted"/>
<name>A0ABY6Q1T1_9ACTN</name>
<dbReference type="InterPro" id="IPR012349">
    <property type="entry name" value="Split_barrel_FMN-bd"/>
</dbReference>
<evidence type="ECO:0000259" key="2">
    <source>
        <dbReference type="Pfam" id="PF01243"/>
    </source>
</evidence>
<dbReference type="PANTHER" id="PTHR35176">
    <property type="entry name" value="HEME OXYGENASE HI_0854-RELATED"/>
    <property type="match status" value="1"/>
</dbReference>
<dbReference type="Proteomes" id="UP001164963">
    <property type="component" value="Chromosome"/>
</dbReference>
<keyword evidence="1" id="KW-0560">Oxidoreductase</keyword>
<dbReference type="EMBL" id="CP098740">
    <property type="protein sequence ID" value="UZK58133.1"/>
    <property type="molecule type" value="Genomic_DNA"/>
</dbReference>
<dbReference type="SUPFAM" id="SSF50475">
    <property type="entry name" value="FMN-binding split barrel"/>
    <property type="match status" value="1"/>
</dbReference>
<evidence type="ECO:0000313" key="4">
    <source>
        <dbReference type="Proteomes" id="UP001164963"/>
    </source>
</evidence>
<evidence type="ECO:0000313" key="3">
    <source>
        <dbReference type="EMBL" id="UZK58133.1"/>
    </source>
</evidence>